<dbReference type="EC" id="4.3.2.1" evidence="2 6"/>
<dbReference type="AlphaFoldDB" id="A0A5N0UP93"/>
<dbReference type="Gene3D" id="1.10.275.10">
    <property type="entry name" value="Fumarase/aspartase (N-terminal domain)"/>
    <property type="match status" value="1"/>
</dbReference>
<keyword evidence="4" id="KW-0028">Amino-acid biosynthesis</keyword>
<keyword evidence="5 10" id="KW-0456">Lyase</keyword>
<sequence>MSFGTSRPPSIGLTVSSDQTISRERLTEAPGEVYTSTILEPSFRFMLKEYFGGLLEVNQAWAIMLGETGIVPAEHVRSLLTGLRRMVDEGPEAFAEFNPHYEYFYSHLEHRLAEYAGAAAAGEINLGRTRPEPLTRMALRPRLLDIAEGIGELTDVLLGLAERERDTVMPQWTHLQPAQPSTMGHYLLGIVNALSRDARRIRAAYATTNACTLGCGALAGTSYPVDRETVAEMLGFDEVRENTIDCVGAGDYALESSSSVANLAITLSRLCQDVYLWATDEFRLVEIGDSFSGSSSMMPQKKNAYPFEYVRARGARAVGEMTAAFGTLHNTTFGDIKDVEEEMVPPVFRACDEMSVSLRLLRGTLETLTVDRERCAARAGSGFSTATELAAMIHRNTEHDYRAAHRVVGHLVLLATRQGVEPEDVTLSLVDRAAEETLGGKSGLTEEQVRQGLNPQGFVAAHTVLGGPAPEPMSAALRRSRETAASDTEWVSSTRARLSVAHDRLMVSVDKQLGK</sequence>
<evidence type="ECO:0000256" key="6">
    <source>
        <dbReference type="NCBIfam" id="TIGR00838"/>
    </source>
</evidence>
<dbReference type="Proteomes" id="UP000319769">
    <property type="component" value="Unassembled WGS sequence"/>
</dbReference>
<reference evidence="10" key="1">
    <citation type="submission" date="2019-09" db="EMBL/GenBank/DDBJ databases">
        <authorList>
            <person name="Teo W.F.A."/>
            <person name="Duangmal K."/>
        </authorList>
    </citation>
    <scope>NUCLEOTIDE SEQUENCE [LARGE SCALE GENOMIC DNA]</scope>
    <source>
        <strain evidence="10">K81G1</strain>
    </source>
</reference>
<dbReference type="PRINTS" id="PR00145">
    <property type="entry name" value="ARGSUCLYASE"/>
</dbReference>
<organism evidence="10 11">
    <name type="scientific">Amycolatopsis acidicola</name>
    <dbReference type="NCBI Taxonomy" id="2596893"/>
    <lineage>
        <taxon>Bacteria</taxon>
        <taxon>Bacillati</taxon>
        <taxon>Actinomycetota</taxon>
        <taxon>Actinomycetes</taxon>
        <taxon>Pseudonocardiales</taxon>
        <taxon>Pseudonocardiaceae</taxon>
        <taxon>Amycolatopsis</taxon>
    </lineage>
</organism>
<name>A0A5N0UP93_9PSEU</name>
<dbReference type="OrthoDB" id="4899737at2"/>
<evidence type="ECO:0000256" key="5">
    <source>
        <dbReference type="ARBA" id="ARBA00023239"/>
    </source>
</evidence>
<gene>
    <name evidence="10" type="primary">argH</name>
    <name evidence="10" type="ORF">FPZ12_036245</name>
</gene>
<accession>A0A5N0UP93</accession>
<proteinExistence type="predicted"/>
<evidence type="ECO:0000259" key="9">
    <source>
        <dbReference type="Pfam" id="PF14698"/>
    </source>
</evidence>
<dbReference type="GO" id="GO:0004056">
    <property type="term" value="F:argininosuccinate lyase activity"/>
    <property type="evidence" value="ECO:0007669"/>
    <property type="project" value="UniProtKB-UniRule"/>
</dbReference>
<feature type="domain" description="Fumarate lyase N-terminal" evidence="8">
    <location>
        <begin position="57"/>
        <end position="319"/>
    </location>
</feature>
<protein>
    <recommendedName>
        <fullName evidence="2 6">Argininosuccinate lyase</fullName>
        <ecNumber evidence="2 6">4.3.2.1</ecNumber>
    </recommendedName>
</protein>
<evidence type="ECO:0000256" key="7">
    <source>
        <dbReference type="SAM" id="MobiDB-lite"/>
    </source>
</evidence>
<dbReference type="InterPro" id="IPR008948">
    <property type="entry name" value="L-Aspartase-like"/>
</dbReference>
<evidence type="ECO:0000313" key="10">
    <source>
        <dbReference type="EMBL" id="KAA9152755.1"/>
    </source>
</evidence>
<evidence type="ECO:0000256" key="2">
    <source>
        <dbReference type="ARBA" id="ARBA00012338"/>
    </source>
</evidence>
<dbReference type="PANTHER" id="PTHR43814">
    <property type="entry name" value="ARGININOSUCCINATE LYASE"/>
    <property type="match status" value="1"/>
</dbReference>
<dbReference type="Gene3D" id="1.10.40.30">
    <property type="entry name" value="Fumarase/aspartase (C-terminal domain)"/>
    <property type="match status" value="1"/>
</dbReference>
<dbReference type="GO" id="GO:0005829">
    <property type="term" value="C:cytosol"/>
    <property type="evidence" value="ECO:0007669"/>
    <property type="project" value="TreeGrafter"/>
</dbReference>
<dbReference type="EMBL" id="VMNW02000084">
    <property type="protein sequence ID" value="KAA9152755.1"/>
    <property type="molecule type" value="Genomic_DNA"/>
</dbReference>
<dbReference type="Pfam" id="PF00206">
    <property type="entry name" value="Lyase_1"/>
    <property type="match status" value="1"/>
</dbReference>
<dbReference type="PANTHER" id="PTHR43814:SF1">
    <property type="entry name" value="ARGININOSUCCINATE LYASE"/>
    <property type="match status" value="1"/>
</dbReference>
<evidence type="ECO:0000256" key="1">
    <source>
        <dbReference type="ARBA" id="ARBA00004941"/>
    </source>
</evidence>
<evidence type="ECO:0000259" key="8">
    <source>
        <dbReference type="Pfam" id="PF00206"/>
    </source>
</evidence>
<dbReference type="PRINTS" id="PR00149">
    <property type="entry name" value="FUMRATELYASE"/>
</dbReference>
<feature type="region of interest" description="Disordered" evidence="7">
    <location>
        <begin position="1"/>
        <end position="27"/>
    </location>
</feature>
<comment type="pathway">
    <text evidence="1">Amino-acid biosynthesis; L-arginine biosynthesis; L-arginine from L-ornithine and carbamoyl phosphate: step 3/3.</text>
</comment>
<dbReference type="Gene3D" id="1.20.200.10">
    <property type="entry name" value="Fumarase/aspartase (Central domain)"/>
    <property type="match status" value="1"/>
</dbReference>
<dbReference type="CDD" id="cd01359">
    <property type="entry name" value="Argininosuccinate_lyase"/>
    <property type="match status" value="1"/>
</dbReference>
<evidence type="ECO:0000256" key="4">
    <source>
        <dbReference type="ARBA" id="ARBA00022605"/>
    </source>
</evidence>
<keyword evidence="3" id="KW-0055">Arginine biosynthesis</keyword>
<dbReference type="GO" id="GO:0042450">
    <property type="term" value="P:L-arginine biosynthetic process via ornithine"/>
    <property type="evidence" value="ECO:0007669"/>
    <property type="project" value="UniProtKB-UniRule"/>
</dbReference>
<evidence type="ECO:0000256" key="3">
    <source>
        <dbReference type="ARBA" id="ARBA00022571"/>
    </source>
</evidence>
<dbReference type="InterPro" id="IPR022761">
    <property type="entry name" value="Fumarate_lyase_N"/>
</dbReference>
<dbReference type="InterPro" id="IPR029419">
    <property type="entry name" value="Arg_succ_lyase_C"/>
</dbReference>
<dbReference type="UniPathway" id="UPA00068">
    <property type="reaction ID" value="UER00114"/>
</dbReference>
<evidence type="ECO:0000313" key="11">
    <source>
        <dbReference type="Proteomes" id="UP000319769"/>
    </source>
</evidence>
<dbReference type="InterPro" id="IPR024083">
    <property type="entry name" value="Fumarase/histidase_N"/>
</dbReference>
<comment type="caution">
    <text evidence="10">The sequence shown here is derived from an EMBL/GenBank/DDBJ whole genome shotgun (WGS) entry which is preliminary data.</text>
</comment>
<keyword evidence="11" id="KW-1185">Reference proteome</keyword>
<feature type="compositionally biased region" description="Polar residues" evidence="7">
    <location>
        <begin position="1"/>
        <end position="20"/>
    </location>
</feature>
<feature type="domain" description="Argininosuccinate lyase C-terminal" evidence="9">
    <location>
        <begin position="383"/>
        <end position="460"/>
    </location>
</feature>
<dbReference type="SUPFAM" id="SSF48557">
    <property type="entry name" value="L-aspartase-like"/>
    <property type="match status" value="1"/>
</dbReference>
<dbReference type="NCBIfam" id="TIGR00838">
    <property type="entry name" value="argH"/>
    <property type="match status" value="1"/>
</dbReference>
<dbReference type="Pfam" id="PF14698">
    <property type="entry name" value="ASL_C2"/>
    <property type="match status" value="1"/>
</dbReference>
<dbReference type="InterPro" id="IPR000362">
    <property type="entry name" value="Fumarate_lyase_fam"/>
</dbReference>
<dbReference type="InterPro" id="IPR009049">
    <property type="entry name" value="Argininosuccinate_lyase"/>
</dbReference>